<sequence>MSYRTNATVDLALALGVLEHTSLFVHDRLLSTSDNPFRIPGELYAVLSGAGIALRWTKSVRPPTVGTKRARARGREFRSGLAR</sequence>
<reference evidence="1 2" key="1">
    <citation type="submission" date="2018-05" db="EMBL/GenBank/DDBJ databases">
        <title>Evolution of GPA BGCs.</title>
        <authorList>
            <person name="Waglechner N."/>
            <person name="Wright G.D."/>
        </authorList>
    </citation>
    <scope>NUCLEOTIDE SEQUENCE [LARGE SCALE GENOMIC DNA]</scope>
    <source>
        <strain evidence="1 2">A82846</strain>
    </source>
</reference>
<dbReference type="AlphaFoldDB" id="A0A428Z735"/>
<organism evidence="1 2">
    <name type="scientific">Kibdelosporangium aridum</name>
    <dbReference type="NCBI Taxonomy" id="2030"/>
    <lineage>
        <taxon>Bacteria</taxon>
        <taxon>Bacillati</taxon>
        <taxon>Actinomycetota</taxon>
        <taxon>Actinomycetes</taxon>
        <taxon>Pseudonocardiales</taxon>
        <taxon>Pseudonocardiaceae</taxon>
        <taxon>Kibdelosporangium</taxon>
    </lineage>
</organism>
<comment type="caution">
    <text evidence="1">The sequence shown here is derived from an EMBL/GenBank/DDBJ whole genome shotgun (WGS) entry which is preliminary data.</text>
</comment>
<proteinExistence type="predicted"/>
<accession>A0A428Z735</accession>
<name>A0A428Z735_KIBAR</name>
<evidence type="ECO:0000313" key="2">
    <source>
        <dbReference type="Proteomes" id="UP000287547"/>
    </source>
</evidence>
<gene>
    <name evidence="1" type="ORF">DMH04_24205</name>
</gene>
<dbReference type="EMBL" id="QHKI01000020">
    <property type="protein sequence ID" value="RSM83230.1"/>
    <property type="molecule type" value="Genomic_DNA"/>
</dbReference>
<protein>
    <submittedName>
        <fullName evidence="1">Uncharacterized protein</fullName>
    </submittedName>
</protein>
<dbReference type="Proteomes" id="UP000287547">
    <property type="component" value="Unassembled WGS sequence"/>
</dbReference>
<evidence type="ECO:0000313" key="1">
    <source>
        <dbReference type="EMBL" id="RSM83230.1"/>
    </source>
</evidence>
<dbReference type="RefSeq" id="WP_037273140.1">
    <property type="nucleotide sequence ID" value="NZ_QHKI01000020.1"/>
</dbReference>